<dbReference type="NCBIfam" id="NF005898">
    <property type="entry name" value="PRK07868.1"/>
    <property type="match status" value="1"/>
</dbReference>
<gene>
    <name evidence="6" type="ORF">SAMN05444580_108172</name>
</gene>
<dbReference type="Proteomes" id="UP000199417">
    <property type="component" value="Unassembled WGS sequence"/>
</dbReference>
<proteinExistence type="inferred from homology"/>
<evidence type="ECO:0000256" key="2">
    <source>
        <dbReference type="ARBA" id="ARBA00022598"/>
    </source>
</evidence>
<dbReference type="EMBL" id="FNAB01000008">
    <property type="protein sequence ID" value="SDD99734.1"/>
    <property type="molecule type" value="Genomic_DNA"/>
</dbReference>
<dbReference type="InterPro" id="IPR000873">
    <property type="entry name" value="AMP-dep_synth/lig_dom"/>
</dbReference>
<dbReference type="Pfam" id="PF00501">
    <property type="entry name" value="AMP-binding"/>
    <property type="match status" value="1"/>
</dbReference>
<keyword evidence="2" id="KW-0436">Ligase</keyword>
<comment type="similarity">
    <text evidence="1">Belongs to the ATP-dependent AMP-binding enzyme family.</text>
</comment>
<dbReference type="SUPFAM" id="SSF56801">
    <property type="entry name" value="Acetyl-CoA synthetase-like"/>
    <property type="match status" value="1"/>
</dbReference>
<evidence type="ECO:0000256" key="3">
    <source>
        <dbReference type="ARBA" id="ARBA00022741"/>
    </source>
</evidence>
<dbReference type="Gene3D" id="3.40.50.1820">
    <property type="entry name" value="alpha/beta hydrolase"/>
    <property type="match status" value="1"/>
</dbReference>
<keyword evidence="7" id="KW-1185">Reference proteome</keyword>
<feature type="domain" description="AMP-dependent synthetase/ligase" evidence="5">
    <location>
        <begin position="450"/>
        <end position="781"/>
    </location>
</feature>
<evidence type="ECO:0000313" key="6">
    <source>
        <dbReference type="EMBL" id="SDD99734.1"/>
    </source>
</evidence>
<dbReference type="PANTHER" id="PTHR43107:SF15">
    <property type="entry name" value="FATTY ACID TRANSPORT PROTEIN 3, ISOFORM A"/>
    <property type="match status" value="1"/>
</dbReference>
<name>A0A1G6ZAG2_9NOCA</name>
<dbReference type="STRING" id="168276.SAMN05444580_108172"/>
<keyword evidence="4" id="KW-0067">ATP-binding</keyword>
<dbReference type="GO" id="GO:0005524">
    <property type="term" value="F:ATP binding"/>
    <property type="evidence" value="ECO:0007669"/>
    <property type="project" value="UniProtKB-KW"/>
</dbReference>
<organism evidence="6 7">
    <name type="scientific">Rhodococcus tukisamuensis</name>
    <dbReference type="NCBI Taxonomy" id="168276"/>
    <lineage>
        <taxon>Bacteria</taxon>
        <taxon>Bacillati</taxon>
        <taxon>Actinomycetota</taxon>
        <taxon>Actinomycetes</taxon>
        <taxon>Mycobacteriales</taxon>
        <taxon>Nocardiaceae</taxon>
        <taxon>Rhodococcus</taxon>
    </lineage>
</organism>
<keyword evidence="3" id="KW-0547">Nucleotide-binding</keyword>
<accession>A0A1G6ZAG2</accession>
<dbReference type="PANTHER" id="PTHR43107">
    <property type="entry name" value="LONG-CHAIN FATTY ACID TRANSPORT PROTEIN"/>
    <property type="match status" value="1"/>
</dbReference>
<evidence type="ECO:0000259" key="5">
    <source>
        <dbReference type="Pfam" id="PF00501"/>
    </source>
</evidence>
<sequence>MGWYPEILNGSVRRVVATAQNGLEVMRLGGLETEAQPSEFRVVEREPMYRLRRYFADEAADVARPPIVLVPPMMMSADVYDVTQDQGAVGILHGMGLDPWVVDFGSPATEDGGWDRTLTDHVVAISDIIDRVHKHTGRDVHLSGYSQGGMFCYQAAAYRRCKNIASLVTFGAPVDTLAALPLGIPAGLATRAADFLADHVFTRLSIAGWMARTGFQLLDPVKTAKSRLDFLRQLHDREALLPREQQRRFLSTEGWVAWSGPAVAELLQQFIVHNRMMSGGFVIGDRPVSLAELTCPILAFVGEVDDIGQPVAVRGIRKAAPKAKVFESTLRAGHFGLVVGSLAAAQTWPTTGEWVRWQDGSGPRPEAVEVMTRVEQPADETGVSVSDRILHTGASIAEVGVGITRGVVDVTSQAVRGTRELSVEAARALPRLVRLGQIQTHTTISLGRLLEEAGAKSPQGECFLFDDRAYTNESVNTRIDNVVRGLILCGVRPAARIGVLMETRPSALTAIAALSRIGAVAVLLPPTADLVAAAELSGVGVVVCDPDNLAAAESLGARVLVLGGGESRLLDTEPDSGTVDLEQIDPDEVDLPAWYQPNPGRANELAFVLFGRSGGRLEAKRVTNYRWALSAFGTATAANLGRGDTVYSIAPLYHSSVLLATLGGAIAGGARIALSRGLDPERFEAEVHRYGVTVVAYTWTMMRELVDNPAFGLAGNHSIRLFVGSGMPRGLWLRTMKRFAPAQVLEFYASTEGAVVLANVSGAKPGSKGRRLPGSTPVRIAAYDPIAGTYLEDERGLVRECAPGEVGLLLGQATASETLDGAQRGVFAAGDAWVPTEHLFRQDADGDFWLMDDRSTVVRARRGPVFNQPIVDALGALGQVDVSLAYGIPLGEEELSAVAVRLLPDASLTAVDLTDAFAHLAPRQRPDLVHVLPEIPISNSYRLRRTEIRATGLPNPGVRSWFYDSEQDKYRRLTRAVVTKLRERGSAALTG</sequence>
<dbReference type="RefSeq" id="WP_072845564.1">
    <property type="nucleotide sequence ID" value="NZ_FNAB01000008.1"/>
</dbReference>
<evidence type="ECO:0000313" key="7">
    <source>
        <dbReference type="Proteomes" id="UP000199417"/>
    </source>
</evidence>
<dbReference type="GO" id="GO:0005886">
    <property type="term" value="C:plasma membrane"/>
    <property type="evidence" value="ECO:0007669"/>
    <property type="project" value="TreeGrafter"/>
</dbReference>
<reference evidence="6 7" key="1">
    <citation type="submission" date="2016-10" db="EMBL/GenBank/DDBJ databases">
        <authorList>
            <person name="de Groot N.N."/>
        </authorList>
    </citation>
    <scope>NUCLEOTIDE SEQUENCE [LARGE SCALE GENOMIC DNA]</scope>
    <source>
        <strain evidence="6 7">JCM 11308</strain>
    </source>
</reference>
<evidence type="ECO:0000256" key="1">
    <source>
        <dbReference type="ARBA" id="ARBA00006432"/>
    </source>
</evidence>
<dbReference type="Gene3D" id="3.40.50.12780">
    <property type="entry name" value="N-terminal domain of ligase-like"/>
    <property type="match status" value="1"/>
</dbReference>
<dbReference type="InterPro" id="IPR042099">
    <property type="entry name" value="ANL_N_sf"/>
</dbReference>
<dbReference type="AlphaFoldDB" id="A0A1G6ZAG2"/>
<protein>
    <submittedName>
        <fullName evidence="6">Putative long chain acyl-CoA synthase</fullName>
    </submittedName>
</protein>
<dbReference type="InterPro" id="IPR029058">
    <property type="entry name" value="AB_hydrolase_fold"/>
</dbReference>
<dbReference type="GO" id="GO:0004467">
    <property type="term" value="F:long-chain fatty acid-CoA ligase activity"/>
    <property type="evidence" value="ECO:0007669"/>
    <property type="project" value="TreeGrafter"/>
</dbReference>
<evidence type="ECO:0000256" key="4">
    <source>
        <dbReference type="ARBA" id="ARBA00022840"/>
    </source>
</evidence>
<dbReference type="GO" id="GO:0005324">
    <property type="term" value="F:long-chain fatty acid transmembrane transporter activity"/>
    <property type="evidence" value="ECO:0007669"/>
    <property type="project" value="TreeGrafter"/>
</dbReference>
<dbReference type="GO" id="GO:0044539">
    <property type="term" value="P:long-chain fatty acid import into cell"/>
    <property type="evidence" value="ECO:0007669"/>
    <property type="project" value="TreeGrafter"/>
</dbReference>
<dbReference type="SUPFAM" id="SSF53474">
    <property type="entry name" value="alpha/beta-Hydrolases"/>
    <property type="match status" value="1"/>
</dbReference>